<dbReference type="GO" id="GO:0008270">
    <property type="term" value="F:zinc ion binding"/>
    <property type="evidence" value="ECO:0007669"/>
    <property type="project" value="InterPro"/>
</dbReference>
<protein>
    <submittedName>
        <fullName evidence="8">Alcohol dehydrogenase 2</fullName>
    </submittedName>
</protein>
<gene>
    <name evidence="8" type="ORF">CMQ_5688</name>
</gene>
<dbReference type="EMBL" id="GL629997">
    <property type="protein sequence ID" value="EFW99267.1"/>
    <property type="molecule type" value="Genomic_DNA"/>
</dbReference>
<evidence type="ECO:0000256" key="5">
    <source>
        <dbReference type="ARBA" id="ARBA00023002"/>
    </source>
</evidence>
<evidence type="ECO:0000313" key="8">
    <source>
        <dbReference type="EMBL" id="EFW99267.1"/>
    </source>
</evidence>
<dbReference type="GO" id="GO:0005737">
    <property type="term" value="C:cytoplasm"/>
    <property type="evidence" value="ECO:0007669"/>
    <property type="project" value="TreeGrafter"/>
</dbReference>
<dbReference type="InterPro" id="IPR011032">
    <property type="entry name" value="GroES-like_sf"/>
</dbReference>
<dbReference type="Gene3D" id="3.90.180.10">
    <property type="entry name" value="Medium-chain alcohol dehydrogenases, catalytic domain"/>
    <property type="match status" value="1"/>
</dbReference>
<dbReference type="RefSeq" id="XP_014168750.1">
    <property type="nucleotide sequence ID" value="XM_014313275.1"/>
</dbReference>
<reference evidence="8 9" key="1">
    <citation type="journal article" date="2011" name="Proc. Natl. Acad. Sci. U.S.A.">
        <title>Genome and transcriptome analyses of the mountain pine beetle-fungal symbiont Grosmannia clavigera, a lodgepole pine pathogen.</title>
        <authorList>
            <person name="DiGuistini S."/>
            <person name="Wang Y."/>
            <person name="Liao N.Y."/>
            <person name="Taylor G."/>
            <person name="Tanguay P."/>
            <person name="Feau N."/>
            <person name="Henrissat B."/>
            <person name="Chan S.K."/>
            <person name="Hesse-Orce U."/>
            <person name="Alamouti S.M."/>
            <person name="Tsui C.K.M."/>
            <person name="Docking R.T."/>
            <person name="Levasseur A."/>
            <person name="Haridas S."/>
            <person name="Robertson G."/>
            <person name="Birol I."/>
            <person name="Holt R.A."/>
            <person name="Marra M.A."/>
            <person name="Hamelin R.C."/>
            <person name="Hirst M."/>
            <person name="Jones S.J.M."/>
            <person name="Bohlmann J."/>
            <person name="Breuil C."/>
        </authorList>
    </citation>
    <scope>NUCLEOTIDE SEQUENCE [LARGE SCALE GENOMIC DNA]</scope>
    <source>
        <strain evidence="9">kw1407 / UAMH 11150</strain>
    </source>
</reference>
<dbReference type="HOGENOM" id="CLU_026673_20_1_1"/>
<dbReference type="SUPFAM" id="SSF50129">
    <property type="entry name" value="GroES-like"/>
    <property type="match status" value="1"/>
</dbReference>
<accession>F0XT62</accession>
<evidence type="ECO:0000256" key="2">
    <source>
        <dbReference type="ARBA" id="ARBA00008072"/>
    </source>
</evidence>
<dbReference type="PROSITE" id="PS00059">
    <property type="entry name" value="ADH_ZINC"/>
    <property type="match status" value="1"/>
</dbReference>
<keyword evidence="3 6" id="KW-0479">Metal-binding</keyword>
<evidence type="ECO:0000256" key="4">
    <source>
        <dbReference type="ARBA" id="ARBA00022833"/>
    </source>
</evidence>
<dbReference type="AlphaFoldDB" id="F0XT62"/>
<comment type="cofactor">
    <cofactor evidence="1 6">
        <name>Zn(2+)</name>
        <dbReference type="ChEBI" id="CHEBI:29105"/>
    </cofactor>
</comment>
<dbReference type="InterPro" id="IPR002328">
    <property type="entry name" value="ADH_Zn_CS"/>
</dbReference>
<name>F0XT62_GROCL</name>
<keyword evidence="5" id="KW-0560">Oxidoreductase</keyword>
<dbReference type="InterPro" id="IPR013149">
    <property type="entry name" value="ADH-like_C"/>
</dbReference>
<keyword evidence="4 6" id="KW-0862">Zinc</keyword>
<dbReference type="Pfam" id="PF00107">
    <property type="entry name" value="ADH_zinc_N"/>
    <property type="match status" value="1"/>
</dbReference>
<proteinExistence type="inferred from homology"/>
<dbReference type="SMART" id="SM00829">
    <property type="entry name" value="PKS_ER"/>
    <property type="match status" value="1"/>
</dbReference>
<dbReference type="SUPFAM" id="SSF51735">
    <property type="entry name" value="NAD(P)-binding Rossmann-fold domains"/>
    <property type="match status" value="1"/>
</dbReference>
<feature type="domain" description="Enoyl reductase (ER)" evidence="7">
    <location>
        <begin position="17"/>
        <end position="370"/>
    </location>
</feature>
<dbReference type="InterPro" id="IPR013154">
    <property type="entry name" value="ADH-like_N"/>
</dbReference>
<dbReference type="eggNOG" id="KOG0023">
    <property type="taxonomic scope" value="Eukaryota"/>
</dbReference>
<dbReference type="InterPro" id="IPR020843">
    <property type="entry name" value="ER"/>
</dbReference>
<dbReference type="Pfam" id="PF08240">
    <property type="entry name" value="ADH_N"/>
    <property type="match status" value="1"/>
</dbReference>
<evidence type="ECO:0000256" key="3">
    <source>
        <dbReference type="ARBA" id="ARBA00022723"/>
    </source>
</evidence>
<dbReference type="PANTHER" id="PTHR42940:SF8">
    <property type="entry name" value="VACUOLAR PROTEIN SORTING-ASSOCIATED PROTEIN 11"/>
    <property type="match status" value="1"/>
</dbReference>
<evidence type="ECO:0000313" key="9">
    <source>
        <dbReference type="Proteomes" id="UP000007796"/>
    </source>
</evidence>
<dbReference type="Proteomes" id="UP000007796">
    <property type="component" value="Unassembled WGS sequence"/>
</dbReference>
<dbReference type="OrthoDB" id="1879366at2759"/>
<comment type="similarity">
    <text evidence="2 6">Belongs to the zinc-containing alcohol dehydrogenase family.</text>
</comment>
<organism evidence="9">
    <name type="scientific">Grosmannia clavigera (strain kw1407 / UAMH 11150)</name>
    <name type="common">Blue stain fungus</name>
    <name type="synonym">Graphiocladiella clavigera</name>
    <dbReference type="NCBI Taxonomy" id="655863"/>
    <lineage>
        <taxon>Eukaryota</taxon>
        <taxon>Fungi</taxon>
        <taxon>Dikarya</taxon>
        <taxon>Ascomycota</taxon>
        <taxon>Pezizomycotina</taxon>
        <taxon>Sordariomycetes</taxon>
        <taxon>Sordariomycetidae</taxon>
        <taxon>Ophiostomatales</taxon>
        <taxon>Ophiostomataceae</taxon>
        <taxon>Leptographium</taxon>
    </lineage>
</organism>
<evidence type="ECO:0000256" key="6">
    <source>
        <dbReference type="RuleBase" id="RU361277"/>
    </source>
</evidence>
<dbReference type="Gene3D" id="3.40.50.720">
    <property type="entry name" value="NAD(P)-binding Rossmann-like Domain"/>
    <property type="match status" value="1"/>
</dbReference>
<dbReference type="STRING" id="655863.F0XT62"/>
<dbReference type="InterPro" id="IPR036291">
    <property type="entry name" value="NAD(P)-bd_dom_sf"/>
</dbReference>
<sequence length="375" mass="38916">MTVEVPTYKAAVLTEIGADPKFAMRRLPRPEPGPNEVLIRLSVTSVCGSDFGLATGSMGPTRAVLGHEGVGRIEALGSQVRSLDGSIEPGQRVGLAWNRDVCGRCAFCADLANEGETRCGARLFSGVVADGTFAQLAVAPARYLIRLPADLDAVSDEEVAPILCGGVTAYKAVKACGVTPGRFIAVCGVGGVGLLALAYARAMGYRTVGVDVSPDKGLIACGPHGRADHYVDLSQLPASSSAASTPFSSAAGDAVKKLTPGGLGVAAVIVASGAPAAYQAAFGMLAPFGTLMCVGLMPLDKTVAFHPSALIAQGWRILSSAVGTRGDILEALEFTRRRLVVPLTRPGHLEDMEQIVREVGQSKVQGKYVIRLDED</sequence>
<dbReference type="InParanoid" id="F0XT62"/>
<dbReference type="GeneID" id="25979037"/>
<evidence type="ECO:0000259" key="7">
    <source>
        <dbReference type="SMART" id="SM00829"/>
    </source>
</evidence>
<evidence type="ECO:0000256" key="1">
    <source>
        <dbReference type="ARBA" id="ARBA00001947"/>
    </source>
</evidence>
<dbReference type="PANTHER" id="PTHR42940">
    <property type="entry name" value="ALCOHOL DEHYDROGENASE 1-RELATED"/>
    <property type="match status" value="1"/>
</dbReference>
<keyword evidence="9" id="KW-1185">Reference proteome</keyword>
<dbReference type="GO" id="GO:0004022">
    <property type="term" value="F:alcohol dehydrogenase (NAD+) activity"/>
    <property type="evidence" value="ECO:0007669"/>
    <property type="project" value="TreeGrafter"/>
</dbReference>